<name>B4D138_9BACT</name>
<reference evidence="4 5" key="1">
    <citation type="journal article" date="2011" name="J. Bacteriol.">
        <title>Genome sequence of Chthoniobacter flavus Ellin428, an aerobic heterotrophic soil bacterium.</title>
        <authorList>
            <person name="Kant R."/>
            <person name="van Passel M.W."/>
            <person name="Palva A."/>
            <person name="Lucas S."/>
            <person name="Lapidus A."/>
            <person name="Glavina Del Rio T."/>
            <person name="Dalin E."/>
            <person name="Tice H."/>
            <person name="Bruce D."/>
            <person name="Goodwin L."/>
            <person name="Pitluck S."/>
            <person name="Larimer F.W."/>
            <person name="Land M.L."/>
            <person name="Hauser L."/>
            <person name="Sangwan P."/>
            <person name="de Vos W.M."/>
            <person name="Janssen P.H."/>
            <person name="Smidt H."/>
        </authorList>
    </citation>
    <scope>NUCLEOTIDE SEQUENCE [LARGE SCALE GENOMIC DNA]</scope>
    <source>
        <strain evidence="4 5">Ellin428</strain>
    </source>
</reference>
<protein>
    <recommendedName>
        <fullName evidence="3">LssY-like C-terminal domain-containing protein</fullName>
    </recommendedName>
</protein>
<keyword evidence="2" id="KW-1133">Transmembrane helix</keyword>
<dbReference type="Proteomes" id="UP000005824">
    <property type="component" value="Unassembled WGS sequence"/>
</dbReference>
<evidence type="ECO:0000256" key="2">
    <source>
        <dbReference type="SAM" id="Phobius"/>
    </source>
</evidence>
<feature type="domain" description="LssY-like C-terminal" evidence="3">
    <location>
        <begin position="48"/>
        <end position="229"/>
    </location>
</feature>
<evidence type="ECO:0000313" key="4">
    <source>
        <dbReference type="EMBL" id="EDY20050.1"/>
    </source>
</evidence>
<dbReference type="RefSeq" id="WP_006979964.1">
    <property type="nucleotide sequence ID" value="NZ_ABVL01000006.1"/>
</dbReference>
<feature type="transmembrane region" description="Helical" evidence="2">
    <location>
        <begin position="12"/>
        <end position="35"/>
    </location>
</feature>
<keyword evidence="2" id="KW-0472">Membrane</keyword>
<accession>B4D138</accession>
<dbReference type="Pfam" id="PF14067">
    <property type="entry name" value="LssY_C"/>
    <property type="match status" value="1"/>
</dbReference>
<feature type="region of interest" description="Disordered" evidence="1">
    <location>
        <begin position="206"/>
        <end position="225"/>
    </location>
</feature>
<evidence type="ECO:0000313" key="5">
    <source>
        <dbReference type="Proteomes" id="UP000005824"/>
    </source>
</evidence>
<dbReference type="AlphaFoldDB" id="B4D138"/>
<organism evidence="4 5">
    <name type="scientific">Chthoniobacter flavus Ellin428</name>
    <dbReference type="NCBI Taxonomy" id="497964"/>
    <lineage>
        <taxon>Bacteria</taxon>
        <taxon>Pseudomonadati</taxon>
        <taxon>Verrucomicrobiota</taxon>
        <taxon>Spartobacteria</taxon>
        <taxon>Chthoniobacterales</taxon>
        <taxon>Chthoniobacteraceae</taxon>
        <taxon>Chthoniobacter</taxon>
    </lineage>
</organism>
<dbReference type="STRING" id="497964.CfE428DRAFT_2639"/>
<keyword evidence="2" id="KW-0812">Transmembrane</keyword>
<evidence type="ECO:0000259" key="3">
    <source>
        <dbReference type="Pfam" id="PF14067"/>
    </source>
</evidence>
<dbReference type="EMBL" id="ABVL01000006">
    <property type="protein sequence ID" value="EDY20050.1"/>
    <property type="molecule type" value="Genomic_DNA"/>
</dbReference>
<evidence type="ECO:0000256" key="1">
    <source>
        <dbReference type="SAM" id="MobiDB-lite"/>
    </source>
</evidence>
<dbReference type="eggNOG" id="COG0671">
    <property type="taxonomic scope" value="Bacteria"/>
</dbReference>
<comment type="caution">
    <text evidence="4">The sequence shown here is derived from an EMBL/GenBank/DDBJ whole genome shotgun (WGS) entry which is preliminary data.</text>
</comment>
<gene>
    <name evidence="4" type="ORF">CfE428DRAFT_2639</name>
</gene>
<keyword evidence="5" id="KW-1185">Reference proteome</keyword>
<dbReference type="InterPro" id="IPR025902">
    <property type="entry name" value="LssY-like-C_dom"/>
</dbReference>
<proteinExistence type="predicted"/>
<sequence length="259" mass="28745">MARPLTRFIERFGDWLIGLLAVWVVIAYLALPVWWKRHEAKHPALIDAPYITETGAHIPGDPLNLSVIGAEDDLRSALGAAGWYAPDSITIRSSLHIAASTIFHRPYLDAPVSNLFLFGRKEDLAFEKPAGRDPRERHHVRFWKAPQLDEQGRPCWFGAATFDRSVGLSHTTGQITHHIAADIDMERDGLVVDLQRVNRVQSLDWKNDFQPQPDGRNGGGDPWHTDQRMAVVTLKAGLATVAGQMEGLAPSAPHLPASH</sequence>
<dbReference type="InParanoid" id="B4D138"/>